<reference evidence="1" key="1">
    <citation type="submission" date="2020-08" db="EMBL/GenBank/DDBJ databases">
        <title>Multicomponent nature underlies the extraordinary mechanical properties of spider dragline silk.</title>
        <authorList>
            <person name="Kono N."/>
            <person name="Nakamura H."/>
            <person name="Mori M."/>
            <person name="Yoshida Y."/>
            <person name="Ohtoshi R."/>
            <person name="Malay A.D."/>
            <person name="Moran D.A.P."/>
            <person name="Tomita M."/>
            <person name="Numata K."/>
            <person name="Arakawa K."/>
        </authorList>
    </citation>
    <scope>NUCLEOTIDE SEQUENCE</scope>
</reference>
<dbReference type="Proteomes" id="UP000887013">
    <property type="component" value="Unassembled WGS sequence"/>
</dbReference>
<evidence type="ECO:0000313" key="1">
    <source>
        <dbReference type="EMBL" id="GFT35922.1"/>
    </source>
</evidence>
<gene>
    <name evidence="1" type="ORF">NPIL_391151</name>
</gene>
<proteinExistence type="predicted"/>
<evidence type="ECO:0000313" key="2">
    <source>
        <dbReference type="Proteomes" id="UP000887013"/>
    </source>
</evidence>
<keyword evidence="2" id="KW-1185">Reference proteome</keyword>
<accession>A0A8X6NXC2</accession>
<protein>
    <submittedName>
        <fullName evidence="1">Uncharacterized protein</fullName>
    </submittedName>
</protein>
<name>A0A8X6NXC2_NEPPI</name>
<sequence>MHIQAHRQRKLIGIMHKTVPLIAHQKVYPKPYSIVTTIHRSPGCHFDYFQNIRPRAALLVCGENCNFALRYNRKWGGKASLVTEFSVA</sequence>
<comment type="caution">
    <text evidence="1">The sequence shown here is derived from an EMBL/GenBank/DDBJ whole genome shotgun (WGS) entry which is preliminary data.</text>
</comment>
<dbReference type="AlphaFoldDB" id="A0A8X6NXC2"/>
<organism evidence="1 2">
    <name type="scientific">Nephila pilipes</name>
    <name type="common">Giant wood spider</name>
    <name type="synonym">Nephila maculata</name>
    <dbReference type="NCBI Taxonomy" id="299642"/>
    <lineage>
        <taxon>Eukaryota</taxon>
        <taxon>Metazoa</taxon>
        <taxon>Ecdysozoa</taxon>
        <taxon>Arthropoda</taxon>
        <taxon>Chelicerata</taxon>
        <taxon>Arachnida</taxon>
        <taxon>Araneae</taxon>
        <taxon>Araneomorphae</taxon>
        <taxon>Entelegynae</taxon>
        <taxon>Araneoidea</taxon>
        <taxon>Nephilidae</taxon>
        <taxon>Nephila</taxon>
    </lineage>
</organism>
<dbReference type="EMBL" id="BMAW01108857">
    <property type="protein sequence ID" value="GFT35922.1"/>
    <property type="molecule type" value="Genomic_DNA"/>
</dbReference>